<dbReference type="Gene3D" id="1.25.40.10">
    <property type="entry name" value="Tetratricopeptide repeat domain"/>
    <property type="match status" value="1"/>
</dbReference>
<proteinExistence type="predicted"/>
<dbReference type="EnsemblMetazoa" id="G30524.1">
    <property type="protein sequence ID" value="G30524.1:cds"/>
    <property type="gene ID" value="G30524"/>
</dbReference>
<dbReference type="AlphaFoldDB" id="A0A8W8M162"/>
<keyword evidence="2" id="KW-1185">Reference proteome</keyword>
<reference evidence="1" key="1">
    <citation type="submission" date="2022-08" db="UniProtKB">
        <authorList>
            <consortium name="EnsemblMetazoa"/>
        </authorList>
    </citation>
    <scope>IDENTIFICATION</scope>
    <source>
        <strain evidence="1">05x7-T-G4-1.051#20</strain>
    </source>
</reference>
<dbReference type="InterPro" id="IPR011990">
    <property type="entry name" value="TPR-like_helical_dom_sf"/>
</dbReference>
<protein>
    <submittedName>
        <fullName evidence="1">Uncharacterized protein</fullName>
    </submittedName>
</protein>
<evidence type="ECO:0000313" key="2">
    <source>
        <dbReference type="Proteomes" id="UP000005408"/>
    </source>
</evidence>
<evidence type="ECO:0000313" key="1">
    <source>
        <dbReference type="EnsemblMetazoa" id="G30524.1:cds"/>
    </source>
</evidence>
<name>A0A8W8M162_MAGGI</name>
<dbReference type="Proteomes" id="UP000005408">
    <property type="component" value="Unassembled WGS sequence"/>
</dbReference>
<accession>A0A8W8M162</accession>
<sequence length="266" mass="31934">MEDEDQEKVDEEDIKRSSSFVLDNVFHQSKEEMREELEKFQKDVDEEFDDIEERIFVQNIISYMQWRLQESENAFKSLDIAERLQKKPHLITHCNKILFYTESGKHYLSNKLSKELKNNDHFKQTRTKSEATAEIGYYYSRLGPKHHDRAIKLLKEATANITPERNILWEFRLALTLRRQTHMFQMTTPEVFNPTEKKKEAARLLYGVLNFPNHDYRYIKARAWCELSKLLSKRNNLFEIIKTDREETEKITESWCFKEAIKLCPN</sequence>
<organism evidence="1 2">
    <name type="scientific">Magallana gigas</name>
    <name type="common">Pacific oyster</name>
    <name type="synonym">Crassostrea gigas</name>
    <dbReference type="NCBI Taxonomy" id="29159"/>
    <lineage>
        <taxon>Eukaryota</taxon>
        <taxon>Metazoa</taxon>
        <taxon>Spiralia</taxon>
        <taxon>Lophotrochozoa</taxon>
        <taxon>Mollusca</taxon>
        <taxon>Bivalvia</taxon>
        <taxon>Autobranchia</taxon>
        <taxon>Pteriomorphia</taxon>
        <taxon>Ostreida</taxon>
        <taxon>Ostreoidea</taxon>
        <taxon>Ostreidae</taxon>
        <taxon>Magallana</taxon>
    </lineage>
</organism>